<evidence type="ECO:0000256" key="4">
    <source>
        <dbReference type="ARBA" id="ARBA00022801"/>
    </source>
</evidence>
<evidence type="ECO:0000313" key="8">
    <source>
        <dbReference type="EMBL" id="GFM32972.1"/>
    </source>
</evidence>
<keyword evidence="9" id="KW-1185">Reference proteome</keyword>
<dbReference type="InterPro" id="IPR013551">
    <property type="entry name" value="YicC-like_C"/>
</dbReference>
<dbReference type="EMBL" id="BLVO01000012">
    <property type="protein sequence ID" value="GFM32972.1"/>
    <property type="molecule type" value="Genomic_DNA"/>
</dbReference>
<evidence type="ECO:0000256" key="2">
    <source>
        <dbReference type="ARBA" id="ARBA00022722"/>
    </source>
</evidence>
<organism evidence="8 9">
    <name type="scientific">Desulfovibrio subterraneus</name>
    <dbReference type="NCBI Taxonomy" id="2718620"/>
    <lineage>
        <taxon>Bacteria</taxon>
        <taxon>Pseudomonadati</taxon>
        <taxon>Thermodesulfobacteriota</taxon>
        <taxon>Desulfovibrionia</taxon>
        <taxon>Desulfovibrionales</taxon>
        <taxon>Desulfovibrionaceae</taxon>
        <taxon>Desulfovibrio</taxon>
    </lineage>
</organism>
<keyword evidence="2" id="KW-0540">Nuclease</keyword>
<keyword evidence="3" id="KW-0255">Endonuclease</keyword>
<comment type="similarity">
    <text evidence="5">Belongs to the YicC/YloC family.</text>
</comment>
<accession>A0A7J0BIC1</accession>
<gene>
    <name evidence="8" type="ORF">DSM101010T_13370</name>
</gene>
<dbReference type="Pfam" id="PF03755">
    <property type="entry name" value="YicC-like_N"/>
    <property type="match status" value="1"/>
</dbReference>
<feature type="domain" description="Endoribonuclease YicC-like C-terminal" evidence="7">
    <location>
        <begin position="160"/>
        <end position="281"/>
    </location>
</feature>
<dbReference type="PANTHER" id="PTHR30636:SF3">
    <property type="entry name" value="UPF0701 PROTEIN YICC"/>
    <property type="match status" value="1"/>
</dbReference>
<dbReference type="Proteomes" id="UP000503840">
    <property type="component" value="Unassembled WGS sequence"/>
</dbReference>
<reference evidence="8 9" key="1">
    <citation type="submission" date="2020-05" db="EMBL/GenBank/DDBJ databases">
        <title>Draft genome sequence of Desulfovibrio sp. strain HN2T.</title>
        <authorList>
            <person name="Ueno A."/>
            <person name="Tamazawa S."/>
            <person name="Tamamura S."/>
            <person name="Murakami T."/>
            <person name="Kiyama T."/>
            <person name="Inomata H."/>
            <person name="Amano Y."/>
            <person name="Miyakawa K."/>
            <person name="Tamaki H."/>
            <person name="Naganuma T."/>
            <person name="Kaneko K."/>
        </authorList>
    </citation>
    <scope>NUCLEOTIDE SEQUENCE [LARGE SCALE GENOMIC DNA]</scope>
    <source>
        <strain evidence="8 9">HN2</strain>
    </source>
</reference>
<dbReference type="InterPro" id="IPR005229">
    <property type="entry name" value="YicC/YloC-like"/>
</dbReference>
<dbReference type="GO" id="GO:0004521">
    <property type="term" value="F:RNA endonuclease activity"/>
    <property type="evidence" value="ECO:0007669"/>
    <property type="project" value="InterPro"/>
</dbReference>
<evidence type="ECO:0000256" key="5">
    <source>
        <dbReference type="ARBA" id="ARBA00035648"/>
    </source>
</evidence>
<name>A0A7J0BIC1_9BACT</name>
<comment type="cofactor">
    <cofactor evidence="1">
        <name>a divalent metal cation</name>
        <dbReference type="ChEBI" id="CHEBI:60240"/>
    </cofactor>
</comment>
<dbReference type="PANTHER" id="PTHR30636">
    <property type="entry name" value="UPF0701 PROTEIN YICC"/>
    <property type="match status" value="1"/>
</dbReference>
<proteinExistence type="inferred from homology"/>
<dbReference type="Pfam" id="PF08340">
    <property type="entry name" value="YicC-like_C"/>
    <property type="match status" value="1"/>
</dbReference>
<evidence type="ECO:0008006" key="10">
    <source>
        <dbReference type="Google" id="ProtNLM"/>
    </source>
</evidence>
<feature type="domain" description="Endoribonuclease YicC-like N-terminal" evidence="6">
    <location>
        <begin position="5"/>
        <end position="143"/>
    </location>
</feature>
<evidence type="ECO:0000256" key="3">
    <source>
        <dbReference type="ARBA" id="ARBA00022759"/>
    </source>
</evidence>
<evidence type="ECO:0000313" key="9">
    <source>
        <dbReference type="Proteomes" id="UP000503840"/>
    </source>
</evidence>
<sequence>MEGDGFTMTWEVRSVNSRHLDVKWRLPVMVRSAEARFEKVVRRFATRGRVDVSLNLQVHKAELMAVTFNASQAGAMLDQLGAFAASRGEAFAPDYNRLLGMGFLWEDSGAELDEVFVSRLEEGLAGALQDWNLSREAEAVALEKDMLDRIARMEEWTALINERAPQIKEDRFALVRERLREVLARNEVDLEEQRFLQEITLLSDKLDVSEEITRLNTHLVRLRELMQSGGDAGKRLDFTLQECFREINTCGNKIQDPQISHVVVDFKNEMEKCREQVQNLE</sequence>
<comment type="caution">
    <text evidence="8">The sequence shown here is derived from an EMBL/GenBank/DDBJ whole genome shotgun (WGS) entry which is preliminary data.</text>
</comment>
<dbReference type="NCBIfam" id="TIGR00255">
    <property type="entry name" value="YicC/YloC family endoribonuclease"/>
    <property type="match status" value="1"/>
</dbReference>
<protein>
    <recommendedName>
        <fullName evidence="10">YicC family protein</fullName>
    </recommendedName>
</protein>
<evidence type="ECO:0000256" key="1">
    <source>
        <dbReference type="ARBA" id="ARBA00001968"/>
    </source>
</evidence>
<keyword evidence="4" id="KW-0378">Hydrolase</keyword>
<evidence type="ECO:0000259" key="6">
    <source>
        <dbReference type="Pfam" id="PF03755"/>
    </source>
</evidence>
<evidence type="ECO:0000259" key="7">
    <source>
        <dbReference type="Pfam" id="PF08340"/>
    </source>
</evidence>
<dbReference type="AlphaFoldDB" id="A0A7J0BIC1"/>
<dbReference type="InterPro" id="IPR013527">
    <property type="entry name" value="YicC-like_N"/>
</dbReference>
<dbReference type="GO" id="GO:0016787">
    <property type="term" value="F:hydrolase activity"/>
    <property type="evidence" value="ECO:0007669"/>
    <property type="project" value="UniProtKB-KW"/>
</dbReference>